<keyword evidence="4" id="KW-1185">Reference proteome</keyword>
<evidence type="ECO:0000259" key="1">
    <source>
        <dbReference type="Pfam" id="PF19502"/>
    </source>
</evidence>
<dbReference type="Pfam" id="PF19502">
    <property type="entry name" value="DUF6036"/>
    <property type="match status" value="1"/>
</dbReference>
<dbReference type="AlphaFoldDB" id="A0ABD7KKW9"/>
<dbReference type="EMBL" id="FKDK01000033">
    <property type="protein sequence ID" value="SAB49817.1"/>
    <property type="molecule type" value="Genomic_DNA"/>
</dbReference>
<dbReference type="Proteomes" id="UP000077278">
    <property type="component" value="Unassembled WGS sequence"/>
</dbReference>
<gene>
    <name evidence="3" type="ORF">SAMEA2273136_03636</name>
    <name evidence="2" type="ORF">SAMEA2273443_04924</name>
</gene>
<reference evidence="4 5" key="1">
    <citation type="submission" date="2016-03" db="EMBL/GenBank/DDBJ databases">
        <authorList>
            <consortium name="Pathogen Informatics"/>
        </authorList>
    </citation>
    <scope>NUCLEOTIDE SEQUENCE [LARGE SCALE GENOMIC DNA]</scope>
    <source>
        <strain evidence="2">E2161</strain>
        <strain evidence="4">e2161</strain>
        <strain evidence="3">E264</strain>
        <strain evidence="5">e264</strain>
    </source>
</reference>
<feature type="domain" description="DUF6036" evidence="1">
    <location>
        <begin position="35"/>
        <end position="185"/>
    </location>
</feature>
<evidence type="ECO:0000313" key="5">
    <source>
        <dbReference type="Proteomes" id="UP000077278"/>
    </source>
</evidence>
<dbReference type="InterPro" id="IPR045792">
    <property type="entry name" value="DUF6036"/>
</dbReference>
<evidence type="ECO:0000313" key="4">
    <source>
        <dbReference type="Proteomes" id="UP000077063"/>
    </source>
</evidence>
<proteinExistence type="predicted"/>
<dbReference type="RefSeq" id="WP_063617058.1">
    <property type="nucleotide sequence ID" value="NZ_FKDD01000018.1"/>
</dbReference>
<sequence length="200" mass="22336">MLYTKTPFSKAIFELFSGLSEQLTEHGYNSPGCCKAFIFGGCAMHLHTNIRTSSDLDAQLSGAPDVQRQALELIRHVVPVDFDDETKGPIVLIFDETFNYALAPMHEDYDHRAIPLEVDNDSPVWVYLISKVDLAISKLGRYGDVDQSDIQALFDAGLSVEDFRQLVTELNSYAVGQTGLCSKMEHAISTYNDRRGTQHD</sequence>
<name>A0ABD7KKW9_9ENTR</name>
<evidence type="ECO:0000313" key="3">
    <source>
        <dbReference type="EMBL" id="SAC85372.1"/>
    </source>
</evidence>
<protein>
    <recommendedName>
        <fullName evidence="1">DUF6036 domain-containing protein</fullName>
    </recommendedName>
</protein>
<dbReference type="EMBL" id="FKDD01000018">
    <property type="protein sequence ID" value="SAC85372.1"/>
    <property type="molecule type" value="Genomic_DNA"/>
</dbReference>
<organism evidence="3 5">
    <name type="scientific">Enterobacter roggenkampii</name>
    <dbReference type="NCBI Taxonomy" id="1812935"/>
    <lineage>
        <taxon>Bacteria</taxon>
        <taxon>Pseudomonadati</taxon>
        <taxon>Pseudomonadota</taxon>
        <taxon>Gammaproteobacteria</taxon>
        <taxon>Enterobacterales</taxon>
        <taxon>Enterobacteriaceae</taxon>
        <taxon>Enterobacter</taxon>
        <taxon>Enterobacter cloacae complex</taxon>
    </lineage>
</organism>
<accession>A0ABD7KKW9</accession>
<dbReference type="Proteomes" id="UP000077063">
    <property type="component" value="Unassembled WGS sequence"/>
</dbReference>
<comment type="caution">
    <text evidence="3">The sequence shown here is derived from an EMBL/GenBank/DDBJ whole genome shotgun (WGS) entry which is preliminary data.</text>
</comment>
<evidence type="ECO:0000313" key="2">
    <source>
        <dbReference type="EMBL" id="SAB49817.1"/>
    </source>
</evidence>